<dbReference type="EMBL" id="JAEQNC010000003">
    <property type="protein sequence ID" value="MBL0371854.1"/>
    <property type="molecule type" value="Genomic_DNA"/>
</dbReference>
<proteinExistence type="predicted"/>
<evidence type="ECO:0000313" key="5">
    <source>
        <dbReference type="Proteomes" id="UP000633219"/>
    </source>
</evidence>
<name>A0A936YPH0_9HYPH</name>
<comment type="caution">
    <text evidence="4">The sequence shown here is derived from an EMBL/GenBank/DDBJ whole genome shotgun (WGS) entry which is preliminary data.</text>
</comment>
<dbReference type="Proteomes" id="UP000633219">
    <property type="component" value="Unassembled WGS sequence"/>
</dbReference>
<keyword evidence="5" id="KW-1185">Reference proteome</keyword>
<accession>A0A936YPH0</accession>
<gene>
    <name evidence="4" type="ORF">JJB09_07410</name>
</gene>
<dbReference type="InterPro" id="IPR019734">
    <property type="entry name" value="TPR_rpt"/>
</dbReference>
<dbReference type="SUPFAM" id="SSF48452">
    <property type="entry name" value="TPR-like"/>
    <property type="match status" value="1"/>
</dbReference>
<feature type="repeat" description="TPR" evidence="3">
    <location>
        <begin position="50"/>
        <end position="83"/>
    </location>
</feature>
<dbReference type="InterPro" id="IPR011990">
    <property type="entry name" value="TPR-like_helical_dom_sf"/>
</dbReference>
<sequence length="315" mass="33315">MKPATSRNMTSGDLVADRRADYAVMLADSGDPAAAAELMEQAMELAPGWAAGWFRLGSYAEKAGDNQKAIAAFRQVLVLEPGDIFGARLKLAVLGDASQPDLPPSSYVEGLFDDYADRFDAALVKKLQYTVPEKLAALIAANTSSRIFRCTVDLGCGTGLFAAAFRELAGIIEGYDLSGRMLAKAAAKGLYAQLGKADLSLPPDRSGLFGAAASHRADLVAAADVMMYLGDLEAAFTNAATLLSPDGVFAFSVELSEATTGFELRPSLRYAHSAAHVERMLIKNGMASFAREETVIRWDAGAPILGLLLLAKPAS</sequence>
<dbReference type="RefSeq" id="WP_201655403.1">
    <property type="nucleotide sequence ID" value="NZ_JAEQNC010000003.1"/>
</dbReference>
<evidence type="ECO:0000313" key="4">
    <source>
        <dbReference type="EMBL" id="MBL0371854.1"/>
    </source>
</evidence>
<protein>
    <submittedName>
        <fullName evidence="4">Tetratricopeptide repeat protein</fullName>
    </submittedName>
</protein>
<reference evidence="4" key="1">
    <citation type="submission" date="2021-01" db="EMBL/GenBank/DDBJ databases">
        <title>Rhizobium sp. strain KVB221 16S ribosomal RNA gene Genome sequencing and assembly.</title>
        <authorList>
            <person name="Kang M."/>
        </authorList>
    </citation>
    <scope>NUCLEOTIDE SEQUENCE</scope>
    <source>
        <strain evidence="4">KVB221</strain>
    </source>
</reference>
<dbReference type="Pfam" id="PF07719">
    <property type="entry name" value="TPR_2"/>
    <property type="match status" value="1"/>
</dbReference>
<dbReference type="CDD" id="cd02440">
    <property type="entry name" value="AdoMet_MTases"/>
    <property type="match status" value="1"/>
</dbReference>
<keyword evidence="2 3" id="KW-0802">TPR repeat</keyword>
<evidence type="ECO:0000256" key="2">
    <source>
        <dbReference type="ARBA" id="ARBA00022803"/>
    </source>
</evidence>
<dbReference type="InterPro" id="IPR029063">
    <property type="entry name" value="SAM-dependent_MTases_sf"/>
</dbReference>
<evidence type="ECO:0000256" key="1">
    <source>
        <dbReference type="ARBA" id="ARBA00022737"/>
    </source>
</evidence>
<evidence type="ECO:0000256" key="3">
    <source>
        <dbReference type="PROSITE-ProRule" id="PRU00339"/>
    </source>
</evidence>
<dbReference type="Gene3D" id="3.40.50.150">
    <property type="entry name" value="Vaccinia Virus protein VP39"/>
    <property type="match status" value="1"/>
</dbReference>
<dbReference type="Gene3D" id="1.25.40.10">
    <property type="entry name" value="Tetratricopeptide repeat domain"/>
    <property type="match status" value="1"/>
</dbReference>
<dbReference type="PROSITE" id="PS50005">
    <property type="entry name" value="TPR"/>
    <property type="match status" value="1"/>
</dbReference>
<dbReference type="SUPFAM" id="SSF53335">
    <property type="entry name" value="S-adenosyl-L-methionine-dependent methyltransferases"/>
    <property type="match status" value="1"/>
</dbReference>
<organism evidence="4 5">
    <name type="scientific">Rhizobium setariae</name>
    <dbReference type="NCBI Taxonomy" id="2801340"/>
    <lineage>
        <taxon>Bacteria</taxon>
        <taxon>Pseudomonadati</taxon>
        <taxon>Pseudomonadota</taxon>
        <taxon>Alphaproteobacteria</taxon>
        <taxon>Hyphomicrobiales</taxon>
        <taxon>Rhizobiaceae</taxon>
        <taxon>Rhizobium/Agrobacterium group</taxon>
        <taxon>Rhizobium</taxon>
    </lineage>
</organism>
<dbReference type="InterPro" id="IPR013105">
    <property type="entry name" value="TPR_2"/>
</dbReference>
<dbReference type="Pfam" id="PF13489">
    <property type="entry name" value="Methyltransf_23"/>
    <property type="match status" value="1"/>
</dbReference>
<dbReference type="SMART" id="SM00028">
    <property type="entry name" value="TPR"/>
    <property type="match status" value="1"/>
</dbReference>
<keyword evidence="1" id="KW-0677">Repeat</keyword>
<dbReference type="AlphaFoldDB" id="A0A936YPH0"/>